<organism evidence="1 2">
    <name type="scientific">Caldimicrobium thiodismutans</name>
    <dbReference type="NCBI Taxonomy" id="1653476"/>
    <lineage>
        <taxon>Bacteria</taxon>
        <taxon>Pseudomonadati</taxon>
        <taxon>Thermodesulfobacteriota</taxon>
        <taxon>Thermodesulfobacteria</taxon>
        <taxon>Thermodesulfobacteriales</taxon>
        <taxon>Thermodesulfobacteriaceae</taxon>
        <taxon>Caldimicrobium</taxon>
    </lineage>
</organism>
<dbReference type="PATRIC" id="fig|1653476.3.peg.1624"/>
<proteinExistence type="predicted"/>
<reference evidence="1 2" key="1">
    <citation type="journal article" date="2016" name="Int. J. Syst. Evol. Microbiol.">
        <title>Caldimicrobium thiodismutans sp. nov., a sulfur-disproportionating bacterium isolated from a hot spring, and emended description of the genus Caldimicrobium.</title>
        <authorList>
            <person name="Kojima H."/>
            <person name="Umezawa K."/>
            <person name="Fukui M."/>
        </authorList>
    </citation>
    <scope>NUCLEOTIDE SEQUENCE [LARGE SCALE GENOMIC DNA]</scope>
    <source>
        <strain evidence="1 2">TF1</strain>
    </source>
</reference>
<dbReference type="Pfam" id="PF13469">
    <property type="entry name" value="Sulfotransfer_3"/>
    <property type="match status" value="1"/>
</dbReference>
<evidence type="ECO:0000313" key="2">
    <source>
        <dbReference type="Proteomes" id="UP000068196"/>
    </source>
</evidence>
<dbReference type="KEGG" id="cthi:THC_1562"/>
<protein>
    <submittedName>
        <fullName evidence="1">Sulfotransferase</fullName>
    </submittedName>
</protein>
<sequence>MAETKVIYIAGAGRSGSTLLDAILGEIDDAFSLGEARLLWKHLLRYEKPLCSCGEAIDDCPFWKQVLLKLFNNSLPSKDKLEKLYYLQKIVENIPILNYYKRNKYLLQNKNELKKYSDFILNFYKTVAEISGCKILIDSSKLPHYLYVLKDLPIELYIIHLVRDPRGVAYSWTKEKYHPALRSYMKRYHPFTSARLWNIYNLGILNFKHKNYHLIKYEDLTNNIQASLTCLTHAFNFKPFFNFEKKIFLFKKKHLVGGNPVKLSFKKEIYIKKDIDWHKKLPLKYKFLVTLLTFPLLKKFKYPIFKHEK</sequence>
<keyword evidence="2" id="KW-1185">Reference proteome</keyword>
<keyword evidence="1" id="KW-0808">Transferase</keyword>
<dbReference type="Proteomes" id="UP000068196">
    <property type="component" value="Chromosome"/>
</dbReference>
<dbReference type="EMBL" id="AP014945">
    <property type="protein sequence ID" value="BAU23927.1"/>
    <property type="molecule type" value="Genomic_DNA"/>
</dbReference>
<name>A0A0U5AJ71_9BACT</name>
<gene>
    <name evidence="1" type="ORF">THC_1562</name>
</gene>
<dbReference type="AlphaFoldDB" id="A0A0U5AJ71"/>
<dbReference type="GO" id="GO:0016740">
    <property type="term" value="F:transferase activity"/>
    <property type="evidence" value="ECO:0007669"/>
    <property type="project" value="UniProtKB-KW"/>
</dbReference>
<reference evidence="2" key="2">
    <citation type="journal article" date="2016" name="Int. J. Syst. Evol. Microbiol.">
        <title>Caldimicrobium thiodismutans sp. nov., a sulfur-disproportionating bacterium isolated from a hot spring.</title>
        <authorList>
            <person name="Kojima H."/>
            <person name="Umezawa K."/>
            <person name="Fukui M."/>
        </authorList>
    </citation>
    <scope>NUCLEOTIDE SEQUENCE [LARGE SCALE GENOMIC DNA]</scope>
    <source>
        <strain evidence="2">TF1</strain>
    </source>
</reference>
<dbReference type="Gene3D" id="3.40.50.300">
    <property type="entry name" value="P-loop containing nucleotide triphosphate hydrolases"/>
    <property type="match status" value="1"/>
</dbReference>
<dbReference type="STRING" id="1653476.THC_1562"/>
<dbReference type="SUPFAM" id="SSF52540">
    <property type="entry name" value="P-loop containing nucleoside triphosphate hydrolases"/>
    <property type="match status" value="1"/>
</dbReference>
<dbReference type="RefSeq" id="WP_068515737.1">
    <property type="nucleotide sequence ID" value="NZ_AP014945.1"/>
</dbReference>
<accession>A0A0U5AJ71</accession>
<dbReference type="OrthoDB" id="663914at2"/>
<evidence type="ECO:0000313" key="1">
    <source>
        <dbReference type="EMBL" id="BAU23927.1"/>
    </source>
</evidence>
<dbReference type="InterPro" id="IPR027417">
    <property type="entry name" value="P-loop_NTPase"/>
</dbReference>